<evidence type="ECO:0000313" key="2">
    <source>
        <dbReference type="EMBL" id="MYL35358.1"/>
    </source>
</evidence>
<accession>A0A6I5A4X2</accession>
<gene>
    <name evidence="2" type="ORF">GLW05_17405</name>
</gene>
<protein>
    <recommendedName>
        <fullName evidence="4">Tetratricopeptide repeat protein</fullName>
    </recommendedName>
</protein>
<dbReference type="AlphaFoldDB" id="A0A6I5A4X2"/>
<keyword evidence="1" id="KW-1133">Transmembrane helix</keyword>
<organism evidence="2 3">
    <name type="scientific">Pontibacillus yanchengensis</name>
    <dbReference type="NCBI Taxonomy" id="462910"/>
    <lineage>
        <taxon>Bacteria</taxon>
        <taxon>Bacillati</taxon>
        <taxon>Bacillota</taxon>
        <taxon>Bacilli</taxon>
        <taxon>Bacillales</taxon>
        <taxon>Bacillaceae</taxon>
        <taxon>Pontibacillus</taxon>
    </lineage>
</organism>
<sequence length="105" mass="12316">MNKHLEEVKQGIYINKDDPNYLEKWVRYSPNNRDRLYDYGVFLLEKGEAEKSIVYLQKASALGHVKAKRHLNQHLLTETIPTLPRWLPYLYLSIILAGFLALAFI</sequence>
<keyword evidence="1" id="KW-0812">Transmembrane</keyword>
<reference evidence="2 3" key="1">
    <citation type="submission" date="2019-11" db="EMBL/GenBank/DDBJ databases">
        <title>Genome sequences of 17 halophilic strains isolated from different environments.</title>
        <authorList>
            <person name="Furrow R.E."/>
        </authorList>
    </citation>
    <scope>NUCLEOTIDE SEQUENCE [LARGE SCALE GENOMIC DNA]</scope>
    <source>
        <strain evidence="2 3">22514_16_FS</strain>
    </source>
</reference>
<dbReference type="Proteomes" id="UP000468638">
    <property type="component" value="Unassembled WGS sequence"/>
</dbReference>
<dbReference type="SUPFAM" id="SSF81901">
    <property type="entry name" value="HCP-like"/>
    <property type="match status" value="1"/>
</dbReference>
<evidence type="ECO:0000313" key="3">
    <source>
        <dbReference type="Proteomes" id="UP000468638"/>
    </source>
</evidence>
<dbReference type="RefSeq" id="WP_160847165.1">
    <property type="nucleotide sequence ID" value="NZ_WMEQ01000016.1"/>
</dbReference>
<dbReference type="OrthoDB" id="9812424at2"/>
<feature type="transmembrane region" description="Helical" evidence="1">
    <location>
        <begin position="86"/>
        <end position="104"/>
    </location>
</feature>
<comment type="caution">
    <text evidence="2">The sequence shown here is derived from an EMBL/GenBank/DDBJ whole genome shotgun (WGS) entry which is preliminary data.</text>
</comment>
<name>A0A6I5A4X2_9BACI</name>
<evidence type="ECO:0008006" key="4">
    <source>
        <dbReference type="Google" id="ProtNLM"/>
    </source>
</evidence>
<dbReference type="EMBL" id="WMEQ01000016">
    <property type="protein sequence ID" value="MYL35358.1"/>
    <property type="molecule type" value="Genomic_DNA"/>
</dbReference>
<evidence type="ECO:0000256" key="1">
    <source>
        <dbReference type="SAM" id="Phobius"/>
    </source>
</evidence>
<keyword evidence="1" id="KW-0472">Membrane</keyword>
<proteinExistence type="predicted"/>